<sequence>MSNSYHPFRNPNPNPNFDEQRWIIQIRRALDEDNLEQESDDVPVSIFTVPKTLTLASPESYVPQQLALGPYHHHRAELYEMERYKLSAAKRFQKHLPGLKFHNLVHHFTKFEPRFRACYHKFLNFNGETLAWVMAVDSCFLLEFLHHMVILEKDRATSRVSSRMSHLIDTTGRKSGHNVILRDILMLENQIPLFSLKQTLDFQLGSSDEADDVLYAMLIGFCKEVLPFKMVQELPDLDQVHRCAHLLDLVYNLIVPNVGESVSEITSEAEKEDVNLNSEKKIFHKIMSKLRAGGPMSLIKRLLVSRLAKFLLRLSCKIVSNLPGMILVKQFEYLCFSQEKGEKNELENGKSCSEYNYKPPLMEEIAIPSVTELSEAGVKFSVTNSGILGISFDAKTAMFCIPMISLDVNTEVVLRNLVAYEACNASGPLVFARYTELMNGIIDTEEDAKVLREKGIVLNHLKSDQDVADFWNGMSKSVRLTKVPFLDKVIEDVNCYYRGRMKVRIGKFLKRHVFGSWQSMTLLAAVLLLFFMSLQAFCSLFGCARILLHGRKMN</sequence>
<accession>A0A6I9TTF7</accession>
<keyword evidence="1" id="KW-0472">Membrane</keyword>
<dbReference type="GeneID" id="105166768"/>
<name>A0A6I9TTF7_SESIN</name>
<dbReference type="RefSeq" id="XP_011084549.1">
    <property type="nucleotide sequence ID" value="XM_011086247.2"/>
</dbReference>
<feature type="transmembrane region" description="Helical" evidence="1">
    <location>
        <begin position="522"/>
        <end position="548"/>
    </location>
</feature>
<dbReference type="InterPro" id="IPR004158">
    <property type="entry name" value="DUF247_pln"/>
</dbReference>
<dbReference type="InParanoid" id="A0A6I9TTF7"/>
<organism evidence="2 3">
    <name type="scientific">Sesamum indicum</name>
    <name type="common">Oriental sesame</name>
    <name type="synonym">Sesamum orientale</name>
    <dbReference type="NCBI Taxonomy" id="4182"/>
    <lineage>
        <taxon>Eukaryota</taxon>
        <taxon>Viridiplantae</taxon>
        <taxon>Streptophyta</taxon>
        <taxon>Embryophyta</taxon>
        <taxon>Tracheophyta</taxon>
        <taxon>Spermatophyta</taxon>
        <taxon>Magnoliopsida</taxon>
        <taxon>eudicotyledons</taxon>
        <taxon>Gunneridae</taxon>
        <taxon>Pentapetalae</taxon>
        <taxon>asterids</taxon>
        <taxon>lamiids</taxon>
        <taxon>Lamiales</taxon>
        <taxon>Pedaliaceae</taxon>
        <taxon>Sesamum</taxon>
    </lineage>
</organism>
<keyword evidence="1" id="KW-1133">Transmembrane helix</keyword>
<gene>
    <name evidence="3" type="primary">LOC105166768</name>
</gene>
<evidence type="ECO:0000313" key="2">
    <source>
        <dbReference type="Proteomes" id="UP000504604"/>
    </source>
</evidence>
<protein>
    <submittedName>
        <fullName evidence="3">UPF0481 protein At3g02645</fullName>
    </submittedName>
</protein>
<evidence type="ECO:0000313" key="3">
    <source>
        <dbReference type="RefSeq" id="XP_011084549.1"/>
    </source>
</evidence>
<evidence type="ECO:0000256" key="1">
    <source>
        <dbReference type="SAM" id="Phobius"/>
    </source>
</evidence>
<dbReference type="Proteomes" id="UP000504604">
    <property type="component" value="Linkage group LG1"/>
</dbReference>
<dbReference type="OrthoDB" id="2356035at2759"/>
<proteinExistence type="predicted"/>
<dbReference type="KEGG" id="sind:105166768"/>
<dbReference type="Pfam" id="PF03140">
    <property type="entry name" value="DUF247"/>
    <property type="match status" value="1"/>
</dbReference>
<dbReference type="PANTHER" id="PTHR31549">
    <property type="entry name" value="PROTEIN, PUTATIVE (DUF247)-RELATED-RELATED"/>
    <property type="match status" value="1"/>
</dbReference>
<dbReference type="PANTHER" id="PTHR31549:SF23">
    <property type="entry name" value="OS03G0591600 PROTEIN"/>
    <property type="match status" value="1"/>
</dbReference>
<keyword evidence="1" id="KW-0812">Transmembrane</keyword>
<keyword evidence="2" id="KW-1185">Reference proteome</keyword>
<reference evidence="3" key="2">
    <citation type="submission" date="2025-08" db="UniProtKB">
        <authorList>
            <consortium name="RefSeq"/>
        </authorList>
    </citation>
    <scope>IDENTIFICATION</scope>
</reference>
<dbReference type="AlphaFoldDB" id="A0A6I9TTF7"/>
<dbReference type="Gramene" id="SIN_1010758.t">
    <property type="protein sequence ID" value="SIN_1010758.t.cds1"/>
    <property type="gene ID" value="SIN_1010758"/>
</dbReference>
<reference evidence="2" key="1">
    <citation type="submission" date="2024-10" db="UniProtKB">
        <authorList>
            <consortium name="RefSeq"/>
        </authorList>
    </citation>
    <scope>NUCLEOTIDE SEQUENCE [LARGE SCALE GENOMIC DNA]</scope>
    <source>
        <strain evidence="2">cv. Zhongzhi No. 13</strain>
    </source>
</reference>